<sequence>MNFKISILLTPFLLIFSLNAIGTGNMVFSGLLIEPPPCIVNNGTVIDIPFNEISVDSVDGVNHIQQVPYTLSCIPDSKWDLKLTLSGPKATFDSGTLQTNVDALGIKVYINSEVFELDTPIVVDAANLPRIDAVPIRRPGSTLTEQAFSVSATLQAEYQ</sequence>
<organism evidence="1 2">
    <name type="scientific">Proteus penneri</name>
    <dbReference type="NCBI Taxonomy" id="102862"/>
    <lineage>
        <taxon>Bacteria</taxon>
        <taxon>Pseudomonadati</taxon>
        <taxon>Pseudomonadota</taxon>
        <taxon>Gammaproteobacteria</taxon>
        <taxon>Enterobacterales</taxon>
        <taxon>Morganellaceae</taxon>
        <taxon>Proteus</taxon>
    </lineage>
</organism>
<comment type="caution">
    <text evidence="1">The sequence shown here is derived from an EMBL/GenBank/DDBJ whole genome shotgun (WGS) entry which is preliminary data.</text>
</comment>
<dbReference type="Proteomes" id="UP000619976">
    <property type="component" value="Unassembled WGS sequence"/>
</dbReference>
<reference evidence="1 2" key="1">
    <citation type="submission" date="2020-12" db="EMBL/GenBank/DDBJ databases">
        <title>Enhanced detection system for hospital associated transmission using whole genome sequencing surveillance.</title>
        <authorList>
            <person name="Harrison L.H."/>
            <person name="Van Tyne D."/>
            <person name="Marsh J.W."/>
            <person name="Griffith M.P."/>
            <person name="Snyder D.J."/>
            <person name="Cooper V.S."/>
            <person name="Mustapha M."/>
        </authorList>
    </citation>
    <scope>NUCLEOTIDE SEQUENCE [LARGE SCALE GENOMIC DNA]</scope>
    <source>
        <strain evidence="1 2">PR00195</strain>
    </source>
</reference>
<evidence type="ECO:0000313" key="2">
    <source>
        <dbReference type="Proteomes" id="UP000619976"/>
    </source>
</evidence>
<keyword evidence="2" id="KW-1185">Reference proteome</keyword>
<dbReference type="EMBL" id="JAEKCB010000001">
    <property type="protein sequence ID" value="MBJ2116426.1"/>
    <property type="molecule type" value="Genomic_DNA"/>
</dbReference>
<dbReference type="InterPro" id="IPR036937">
    <property type="entry name" value="Adhesion_dom_fimbrial_sf"/>
</dbReference>
<name>A0ABS0VZE1_9GAMM</name>
<proteinExistence type="predicted"/>
<protein>
    <submittedName>
        <fullName evidence="1">Fimbrial protein</fullName>
    </submittedName>
</protein>
<dbReference type="InterPro" id="IPR008966">
    <property type="entry name" value="Adhesion_dom_sf"/>
</dbReference>
<dbReference type="Gene3D" id="2.60.40.1090">
    <property type="entry name" value="Fimbrial-type adhesion domain"/>
    <property type="match status" value="1"/>
</dbReference>
<gene>
    <name evidence="1" type="ORF">JFQ69_01895</name>
</gene>
<evidence type="ECO:0000313" key="1">
    <source>
        <dbReference type="EMBL" id="MBJ2116426.1"/>
    </source>
</evidence>
<accession>A0ABS0VZE1</accession>
<dbReference type="SUPFAM" id="SSF49401">
    <property type="entry name" value="Bacterial adhesins"/>
    <property type="match status" value="1"/>
</dbReference>